<evidence type="ECO:0000313" key="3">
    <source>
        <dbReference type="EMBL" id="NWK56302.1"/>
    </source>
</evidence>
<organism evidence="3 4">
    <name type="scientific">Oceaniferula marina</name>
    <dbReference type="NCBI Taxonomy" id="2748318"/>
    <lineage>
        <taxon>Bacteria</taxon>
        <taxon>Pseudomonadati</taxon>
        <taxon>Verrucomicrobiota</taxon>
        <taxon>Verrucomicrobiia</taxon>
        <taxon>Verrucomicrobiales</taxon>
        <taxon>Verrucomicrobiaceae</taxon>
        <taxon>Oceaniferula</taxon>
    </lineage>
</organism>
<dbReference type="AlphaFoldDB" id="A0A851GHE4"/>
<evidence type="ECO:0000259" key="2">
    <source>
        <dbReference type="Pfam" id="PF00085"/>
    </source>
</evidence>
<evidence type="ECO:0000313" key="4">
    <source>
        <dbReference type="Proteomes" id="UP000557872"/>
    </source>
</evidence>
<dbReference type="Gene3D" id="3.40.30.10">
    <property type="entry name" value="Glutaredoxin"/>
    <property type="match status" value="1"/>
</dbReference>
<comment type="caution">
    <text evidence="3">The sequence shown here is derived from an EMBL/GenBank/DDBJ whole genome shotgun (WGS) entry which is preliminary data.</text>
</comment>
<proteinExistence type="predicted"/>
<feature type="region of interest" description="Disordered" evidence="1">
    <location>
        <begin position="70"/>
        <end position="110"/>
    </location>
</feature>
<name>A0A851GHE4_9BACT</name>
<dbReference type="InterPro" id="IPR036249">
    <property type="entry name" value="Thioredoxin-like_sf"/>
</dbReference>
<dbReference type="EMBL" id="JACBAZ010000004">
    <property type="protein sequence ID" value="NWK56302.1"/>
    <property type="molecule type" value="Genomic_DNA"/>
</dbReference>
<feature type="compositionally biased region" description="Basic and acidic residues" evidence="1">
    <location>
        <begin position="79"/>
        <end position="91"/>
    </location>
</feature>
<dbReference type="InterPro" id="IPR013766">
    <property type="entry name" value="Thioredoxin_domain"/>
</dbReference>
<accession>A0A851GHE4</accession>
<dbReference type="CDD" id="cd02947">
    <property type="entry name" value="TRX_family"/>
    <property type="match status" value="1"/>
</dbReference>
<reference evidence="3 4" key="1">
    <citation type="submission" date="2020-07" db="EMBL/GenBank/DDBJ databases">
        <title>Roseicoccus Jingziensis gen. nov., sp. nov., isolated from coastal seawater.</title>
        <authorList>
            <person name="Feng X."/>
        </authorList>
    </citation>
    <scope>NUCLEOTIDE SEQUENCE [LARGE SCALE GENOMIC DNA]</scope>
    <source>
        <strain evidence="3 4">N1E253</strain>
    </source>
</reference>
<gene>
    <name evidence="3" type="ORF">HW115_11825</name>
</gene>
<protein>
    <submittedName>
        <fullName evidence="3">Thioredoxin family protein</fullName>
    </submittedName>
</protein>
<evidence type="ECO:0000256" key="1">
    <source>
        <dbReference type="SAM" id="MobiDB-lite"/>
    </source>
</evidence>
<dbReference type="Pfam" id="PF00085">
    <property type="entry name" value="Thioredoxin"/>
    <property type="match status" value="1"/>
</dbReference>
<feature type="domain" description="Thioredoxin" evidence="2">
    <location>
        <begin position="2"/>
        <end position="64"/>
    </location>
</feature>
<dbReference type="SUPFAM" id="SSF52833">
    <property type="entry name" value="Thioredoxin-like"/>
    <property type="match status" value="1"/>
</dbReference>
<keyword evidence="4" id="KW-1185">Reference proteome</keyword>
<dbReference type="Proteomes" id="UP000557872">
    <property type="component" value="Unassembled WGS sequence"/>
</dbReference>
<sequence>MLERLADKNVEKVRIVKVDANKHRTWAAKENVRGVPAFRLYSGGMLVDQFAGAYPEKIMQQKIDKYAGSLTASAASTSSKDKEGKEGDAPKEPTVQPMPKDWLPPGVTAE</sequence>